<feature type="transmembrane region" description="Helical" evidence="1">
    <location>
        <begin position="36"/>
        <end position="56"/>
    </location>
</feature>
<dbReference type="EMBL" id="CP140158">
    <property type="protein sequence ID" value="WQG84374.1"/>
    <property type="molecule type" value="Genomic_DNA"/>
</dbReference>
<proteinExistence type="predicted"/>
<keyword evidence="1" id="KW-0472">Membrane</keyword>
<protein>
    <recommendedName>
        <fullName evidence="4">Superinfection immunity protein</fullName>
    </recommendedName>
</protein>
<organism evidence="2 3">
    <name type="scientific">Kangiella aquimarina</name>
    <dbReference type="NCBI Taxonomy" id="261965"/>
    <lineage>
        <taxon>Bacteria</taxon>
        <taxon>Pseudomonadati</taxon>
        <taxon>Pseudomonadota</taxon>
        <taxon>Gammaproteobacteria</taxon>
        <taxon>Kangiellales</taxon>
        <taxon>Kangiellaceae</taxon>
        <taxon>Kangiella</taxon>
    </lineage>
</organism>
<dbReference type="RefSeq" id="WP_018624842.1">
    <property type="nucleotide sequence ID" value="NZ_CP140158.1"/>
</dbReference>
<evidence type="ECO:0000256" key="1">
    <source>
        <dbReference type="SAM" id="Phobius"/>
    </source>
</evidence>
<feature type="transmembrane region" description="Helical" evidence="1">
    <location>
        <begin position="6"/>
        <end position="24"/>
    </location>
</feature>
<name>A0ABZ0X1W1_9GAMM</name>
<evidence type="ECO:0008006" key="4">
    <source>
        <dbReference type="Google" id="ProtNLM"/>
    </source>
</evidence>
<evidence type="ECO:0000313" key="3">
    <source>
        <dbReference type="Proteomes" id="UP001324185"/>
    </source>
</evidence>
<evidence type="ECO:0000313" key="2">
    <source>
        <dbReference type="EMBL" id="WQG84374.1"/>
    </source>
</evidence>
<dbReference type="Proteomes" id="UP001324185">
    <property type="component" value="Chromosome"/>
</dbReference>
<sequence>MDIDIYQLMAIVLIILVVAAPCVLPFTKSVSFEHKVAWFFASFILSWVGYFIYLSVVKKELKDNGGLMESD</sequence>
<reference evidence="2 3" key="1">
    <citation type="submission" date="2023-11" db="EMBL/GenBank/DDBJ databases">
        <title>MicrobeMod: A computational toolkit for identifying prokaryotic methylation and restriction-modification with nanopore sequencing.</title>
        <authorList>
            <person name="Crits-Christoph A."/>
            <person name="Kang S.C."/>
            <person name="Lee H."/>
            <person name="Ostrov N."/>
        </authorList>
    </citation>
    <scope>NUCLEOTIDE SEQUENCE [LARGE SCALE GENOMIC DNA]</scope>
    <source>
        <strain evidence="2 3">DSMZ 16071</strain>
    </source>
</reference>
<keyword evidence="1" id="KW-0812">Transmembrane</keyword>
<keyword evidence="1" id="KW-1133">Transmembrane helix</keyword>
<accession>A0ABZ0X1W1</accession>
<gene>
    <name evidence="2" type="ORF">SR900_07840</name>
</gene>
<keyword evidence="3" id="KW-1185">Reference proteome</keyword>